<proteinExistence type="inferred from homology"/>
<dbReference type="InterPro" id="IPR023465">
    <property type="entry name" value="Riboflavin_kinase_dom_sf"/>
</dbReference>
<keyword evidence="6 14" id="KW-0548">Nucleotidyltransferase</keyword>
<dbReference type="InterPro" id="IPR015864">
    <property type="entry name" value="FAD_synthase"/>
</dbReference>
<keyword evidence="5 14" id="KW-0808">Transferase</keyword>
<dbReference type="CDD" id="cd02064">
    <property type="entry name" value="FAD_synthetase_N"/>
    <property type="match status" value="1"/>
</dbReference>
<dbReference type="RefSeq" id="WP_057896265.1">
    <property type="nucleotide sequence ID" value="NZ_AZEH01000039.1"/>
</dbReference>
<dbReference type="SUPFAM" id="SSF82114">
    <property type="entry name" value="Riboflavin kinase-like"/>
    <property type="match status" value="1"/>
</dbReference>
<dbReference type="InterPro" id="IPR014729">
    <property type="entry name" value="Rossmann-like_a/b/a_fold"/>
</dbReference>
<dbReference type="PANTHER" id="PTHR22749">
    <property type="entry name" value="RIBOFLAVIN KINASE/FMN ADENYLYLTRANSFERASE"/>
    <property type="match status" value="1"/>
</dbReference>
<feature type="domain" description="Riboflavin kinase" evidence="15">
    <location>
        <begin position="186"/>
        <end position="311"/>
    </location>
</feature>
<evidence type="ECO:0000256" key="1">
    <source>
        <dbReference type="ARBA" id="ARBA00004726"/>
    </source>
</evidence>
<dbReference type="Proteomes" id="UP000051686">
    <property type="component" value="Unassembled WGS sequence"/>
</dbReference>
<dbReference type="SUPFAM" id="SSF52374">
    <property type="entry name" value="Nucleotidylyl transferase"/>
    <property type="match status" value="1"/>
</dbReference>
<dbReference type="EC" id="2.7.7.2" evidence="14"/>
<evidence type="ECO:0000313" key="17">
    <source>
        <dbReference type="Proteomes" id="UP000051686"/>
    </source>
</evidence>
<keyword evidence="9 14" id="KW-0274">FAD</keyword>
<evidence type="ECO:0000256" key="13">
    <source>
        <dbReference type="ARBA" id="ARBA00049494"/>
    </source>
</evidence>
<dbReference type="GO" id="GO:0005524">
    <property type="term" value="F:ATP binding"/>
    <property type="evidence" value="ECO:0007669"/>
    <property type="project" value="UniProtKB-UniRule"/>
</dbReference>
<reference evidence="16 17" key="1">
    <citation type="journal article" date="2015" name="Genome Announc.">
        <title>Expanding the biotechnology potential of lactobacilli through comparative genomics of 213 strains and associated genera.</title>
        <authorList>
            <person name="Sun Z."/>
            <person name="Harris H.M."/>
            <person name="McCann A."/>
            <person name="Guo C."/>
            <person name="Argimon S."/>
            <person name="Zhang W."/>
            <person name="Yang X."/>
            <person name="Jeffery I.B."/>
            <person name="Cooney J.C."/>
            <person name="Kagawa T.F."/>
            <person name="Liu W."/>
            <person name="Song Y."/>
            <person name="Salvetti E."/>
            <person name="Wrobel A."/>
            <person name="Rasinkangas P."/>
            <person name="Parkhill J."/>
            <person name="Rea M.C."/>
            <person name="O'Sullivan O."/>
            <person name="Ritari J."/>
            <person name="Douillard F.P."/>
            <person name="Paul Ross R."/>
            <person name="Yang R."/>
            <person name="Briner A.E."/>
            <person name="Felis G.E."/>
            <person name="de Vos W.M."/>
            <person name="Barrangou R."/>
            <person name="Klaenhammer T.R."/>
            <person name="Caufield P.W."/>
            <person name="Cui Y."/>
            <person name="Zhang H."/>
            <person name="O'Toole P.W."/>
        </authorList>
    </citation>
    <scope>NUCLEOTIDE SEQUENCE [LARGE SCALE GENOMIC DNA]</scope>
    <source>
        <strain evidence="16 17">DSM 19972</strain>
    </source>
</reference>
<evidence type="ECO:0000313" key="16">
    <source>
        <dbReference type="EMBL" id="KRL04282.1"/>
    </source>
</evidence>
<organism evidence="16 17">
    <name type="scientific">Liquorilactobacillus oeni DSM 19972</name>
    <dbReference type="NCBI Taxonomy" id="1423777"/>
    <lineage>
        <taxon>Bacteria</taxon>
        <taxon>Bacillati</taxon>
        <taxon>Bacillota</taxon>
        <taxon>Bacilli</taxon>
        <taxon>Lactobacillales</taxon>
        <taxon>Lactobacillaceae</taxon>
        <taxon>Liquorilactobacillus</taxon>
    </lineage>
</organism>
<dbReference type="SMART" id="SM00904">
    <property type="entry name" value="Flavokinase"/>
    <property type="match status" value="1"/>
</dbReference>
<evidence type="ECO:0000256" key="11">
    <source>
        <dbReference type="ARBA" id="ARBA00023268"/>
    </source>
</evidence>
<comment type="similarity">
    <text evidence="14">Belongs to the ribF family.</text>
</comment>
<dbReference type="Pfam" id="PF06574">
    <property type="entry name" value="FAD_syn"/>
    <property type="match status" value="1"/>
</dbReference>
<comment type="catalytic activity">
    <reaction evidence="12 14">
        <text>riboflavin + ATP = FMN + ADP + H(+)</text>
        <dbReference type="Rhea" id="RHEA:14357"/>
        <dbReference type="ChEBI" id="CHEBI:15378"/>
        <dbReference type="ChEBI" id="CHEBI:30616"/>
        <dbReference type="ChEBI" id="CHEBI:57986"/>
        <dbReference type="ChEBI" id="CHEBI:58210"/>
        <dbReference type="ChEBI" id="CHEBI:456216"/>
        <dbReference type="EC" id="2.7.1.26"/>
    </reaction>
</comment>
<dbReference type="GO" id="GO:0003919">
    <property type="term" value="F:FMN adenylyltransferase activity"/>
    <property type="evidence" value="ECO:0007669"/>
    <property type="project" value="UniProtKB-UniRule"/>
</dbReference>
<dbReference type="EC" id="2.7.1.26" evidence="14"/>
<gene>
    <name evidence="16" type="ORF">FD46_GL001407</name>
</gene>
<dbReference type="GO" id="GO:0009398">
    <property type="term" value="P:FMN biosynthetic process"/>
    <property type="evidence" value="ECO:0007669"/>
    <property type="project" value="UniProtKB-UniRule"/>
</dbReference>
<dbReference type="FunFam" id="3.40.50.620:FF:000021">
    <property type="entry name" value="Riboflavin biosynthesis protein"/>
    <property type="match status" value="1"/>
</dbReference>
<sequence>MQIIKLEEPFDQKKIPDSPIVLAMGFFDGVHRGHQAVIKRARLEAKKRGIKLAIMTLTPHPSVAFRHIPSSKVTYLTSLDHKLTLFEHLGADIGYVTVLNQYLIPMGPQEFVDKYMAALHAQVVVAGEDYTFGKQEIANMELLPKYARKRFEVIKITHLKENGQKISSTKIRSCLDEGKIEEANELLGYPFENDGIIVHGKQIGRKLGFPTINVEVTKGERIPAEGIYAVRVQLLSQEIMGMASIGRNETFGKNNKPTLEINLFDFSQNVYGQKVIVHWYQHLRDQEKYSDVPALVTQLGQDERDTRDYFKGK</sequence>
<evidence type="ECO:0000256" key="5">
    <source>
        <dbReference type="ARBA" id="ARBA00022679"/>
    </source>
</evidence>
<keyword evidence="3 14" id="KW-0285">Flavoprotein</keyword>
<keyword evidence="8 14" id="KW-0418">Kinase</keyword>
<dbReference type="AlphaFoldDB" id="A0A0R1MGV0"/>
<dbReference type="UniPathway" id="UPA00276">
    <property type="reaction ID" value="UER00406"/>
</dbReference>
<evidence type="ECO:0000256" key="14">
    <source>
        <dbReference type="PIRNR" id="PIRNR004491"/>
    </source>
</evidence>
<dbReference type="EMBL" id="AZEH01000039">
    <property type="protein sequence ID" value="KRL04282.1"/>
    <property type="molecule type" value="Genomic_DNA"/>
</dbReference>
<protein>
    <recommendedName>
        <fullName evidence="14">Riboflavin biosynthesis protein</fullName>
    </recommendedName>
    <domain>
        <recommendedName>
            <fullName evidence="14">Riboflavin kinase</fullName>
            <ecNumber evidence="14">2.7.1.26</ecNumber>
        </recommendedName>
        <alternativeName>
            <fullName evidence="14">Flavokinase</fullName>
        </alternativeName>
    </domain>
    <domain>
        <recommendedName>
            <fullName evidence="14">FMN adenylyltransferase</fullName>
            <ecNumber evidence="14">2.7.7.2</ecNumber>
        </recommendedName>
        <alternativeName>
            <fullName evidence="14">FAD pyrophosphorylase</fullName>
        </alternativeName>
        <alternativeName>
            <fullName evidence="14">FAD synthase</fullName>
        </alternativeName>
    </domain>
</protein>
<keyword evidence="4 14" id="KW-0288">FMN</keyword>
<dbReference type="PIRSF" id="PIRSF004491">
    <property type="entry name" value="FAD_Synth"/>
    <property type="match status" value="1"/>
</dbReference>
<evidence type="ECO:0000259" key="15">
    <source>
        <dbReference type="SMART" id="SM00904"/>
    </source>
</evidence>
<comment type="pathway">
    <text evidence="2 14">Cofactor biosynthesis; FMN biosynthesis; FMN from riboflavin (ATP route): step 1/1.</text>
</comment>
<comment type="caution">
    <text evidence="16">The sequence shown here is derived from an EMBL/GenBank/DDBJ whole genome shotgun (WGS) entry which is preliminary data.</text>
</comment>
<dbReference type="GO" id="GO:0008531">
    <property type="term" value="F:riboflavin kinase activity"/>
    <property type="evidence" value="ECO:0007669"/>
    <property type="project" value="UniProtKB-UniRule"/>
</dbReference>
<dbReference type="PATRIC" id="fig|1423777.3.peg.1453"/>
<dbReference type="GO" id="GO:0006747">
    <property type="term" value="P:FAD biosynthetic process"/>
    <property type="evidence" value="ECO:0007669"/>
    <property type="project" value="UniProtKB-UniRule"/>
</dbReference>
<comment type="catalytic activity">
    <reaction evidence="13 14">
        <text>FMN + ATP + H(+) = FAD + diphosphate</text>
        <dbReference type="Rhea" id="RHEA:17237"/>
        <dbReference type="ChEBI" id="CHEBI:15378"/>
        <dbReference type="ChEBI" id="CHEBI:30616"/>
        <dbReference type="ChEBI" id="CHEBI:33019"/>
        <dbReference type="ChEBI" id="CHEBI:57692"/>
        <dbReference type="ChEBI" id="CHEBI:58210"/>
        <dbReference type="EC" id="2.7.7.2"/>
    </reaction>
</comment>
<evidence type="ECO:0000256" key="10">
    <source>
        <dbReference type="ARBA" id="ARBA00022840"/>
    </source>
</evidence>
<keyword evidence="10 14" id="KW-0067">ATP-binding</keyword>
<dbReference type="Pfam" id="PF01687">
    <property type="entry name" value="Flavokinase"/>
    <property type="match status" value="1"/>
</dbReference>
<evidence type="ECO:0000256" key="8">
    <source>
        <dbReference type="ARBA" id="ARBA00022777"/>
    </source>
</evidence>
<keyword evidence="11" id="KW-0511">Multifunctional enzyme</keyword>
<dbReference type="OrthoDB" id="9803667at2"/>
<evidence type="ECO:0000256" key="3">
    <source>
        <dbReference type="ARBA" id="ARBA00022630"/>
    </source>
</evidence>
<evidence type="ECO:0000256" key="7">
    <source>
        <dbReference type="ARBA" id="ARBA00022741"/>
    </source>
</evidence>
<evidence type="ECO:0000256" key="2">
    <source>
        <dbReference type="ARBA" id="ARBA00005201"/>
    </source>
</evidence>
<name>A0A0R1MGV0_9LACO</name>
<dbReference type="UniPathway" id="UPA00277">
    <property type="reaction ID" value="UER00407"/>
</dbReference>
<dbReference type="STRING" id="1423777.FD46_GL001407"/>
<evidence type="ECO:0000256" key="4">
    <source>
        <dbReference type="ARBA" id="ARBA00022643"/>
    </source>
</evidence>
<dbReference type="InterPro" id="IPR015865">
    <property type="entry name" value="Riboflavin_kinase_bac/euk"/>
</dbReference>
<dbReference type="InterPro" id="IPR023468">
    <property type="entry name" value="Riboflavin_kinase"/>
</dbReference>
<dbReference type="InterPro" id="IPR002606">
    <property type="entry name" value="Riboflavin_kinase_bac"/>
</dbReference>
<comment type="pathway">
    <text evidence="1 14">Cofactor biosynthesis; FAD biosynthesis; FAD from FMN: step 1/1.</text>
</comment>
<keyword evidence="17" id="KW-1185">Reference proteome</keyword>
<evidence type="ECO:0000256" key="9">
    <source>
        <dbReference type="ARBA" id="ARBA00022827"/>
    </source>
</evidence>
<dbReference type="NCBIfam" id="TIGR00083">
    <property type="entry name" value="ribF"/>
    <property type="match status" value="1"/>
</dbReference>
<dbReference type="GO" id="GO:0009231">
    <property type="term" value="P:riboflavin biosynthetic process"/>
    <property type="evidence" value="ECO:0007669"/>
    <property type="project" value="InterPro"/>
</dbReference>
<accession>A0A0R1MGV0</accession>
<dbReference type="Gene3D" id="3.40.50.620">
    <property type="entry name" value="HUPs"/>
    <property type="match status" value="1"/>
</dbReference>
<evidence type="ECO:0000256" key="12">
    <source>
        <dbReference type="ARBA" id="ARBA00047880"/>
    </source>
</evidence>
<evidence type="ECO:0000256" key="6">
    <source>
        <dbReference type="ARBA" id="ARBA00022695"/>
    </source>
</evidence>
<dbReference type="Gene3D" id="2.40.30.30">
    <property type="entry name" value="Riboflavin kinase-like"/>
    <property type="match status" value="1"/>
</dbReference>
<keyword evidence="7 14" id="KW-0547">Nucleotide-binding</keyword>
<dbReference type="PANTHER" id="PTHR22749:SF6">
    <property type="entry name" value="RIBOFLAVIN KINASE"/>
    <property type="match status" value="1"/>
</dbReference>